<dbReference type="EMBL" id="AGXP01000016">
    <property type="protein sequence ID" value="EIZ00251.1"/>
    <property type="molecule type" value="Genomic_DNA"/>
</dbReference>
<name>I9BKD3_BACFG</name>
<dbReference type="AlphaFoldDB" id="I9BKD3"/>
<evidence type="ECO:0000313" key="2">
    <source>
        <dbReference type="Proteomes" id="UP000003917"/>
    </source>
</evidence>
<dbReference type="Proteomes" id="UP000003917">
    <property type="component" value="Unassembled WGS sequence"/>
</dbReference>
<protein>
    <submittedName>
        <fullName evidence="1">Uncharacterized protein</fullName>
    </submittedName>
</protein>
<dbReference type="HOGENOM" id="CLU_1464141_0_0_10"/>
<comment type="caution">
    <text evidence="1">The sequence shown here is derived from an EMBL/GenBank/DDBJ whole genome shotgun (WGS) entry which is preliminary data.</text>
</comment>
<feature type="non-terminal residue" evidence="1">
    <location>
        <position position="185"/>
    </location>
</feature>
<proteinExistence type="predicted"/>
<gene>
    <name evidence="1" type="ORF">HMPREF1080_01299</name>
</gene>
<organism evidence="1 2">
    <name type="scientific">Bacteroides fragilis CL05T12C13</name>
    <dbReference type="NCBI Taxonomy" id="997881"/>
    <lineage>
        <taxon>Bacteria</taxon>
        <taxon>Pseudomonadati</taxon>
        <taxon>Bacteroidota</taxon>
        <taxon>Bacteroidia</taxon>
        <taxon>Bacteroidales</taxon>
        <taxon>Bacteroidaceae</taxon>
        <taxon>Bacteroides</taxon>
    </lineage>
</organism>
<reference evidence="1 2" key="1">
    <citation type="submission" date="2012-02" db="EMBL/GenBank/DDBJ databases">
        <title>The Genome Sequence of Bacteroides fragilis CL05T12C13.</title>
        <authorList>
            <consortium name="The Broad Institute Genome Sequencing Platform"/>
            <person name="Earl A."/>
            <person name="Ward D."/>
            <person name="Feldgarden M."/>
            <person name="Gevers D."/>
            <person name="Zitomersky N.L."/>
            <person name="Coyne M.J."/>
            <person name="Comstock L.E."/>
            <person name="Young S.K."/>
            <person name="Zeng Q."/>
            <person name="Gargeya S."/>
            <person name="Fitzgerald M."/>
            <person name="Haas B."/>
            <person name="Abouelleil A."/>
            <person name="Alvarado L."/>
            <person name="Arachchi H.M."/>
            <person name="Berlin A."/>
            <person name="Chapman S.B."/>
            <person name="Gearin G."/>
            <person name="Goldberg J."/>
            <person name="Griggs A."/>
            <person name="Gujja S."/>
            <person name="Hansen M."/>
            <person name="Heiman D."/>
            <person name="Howarth C."/>
            <person name="Larimer J."/>
            <person name="Lui A."/>
            <person name="MacDonald P.J.P."/>
            <person name="McCowen C."/>
            <person name="Montmayeur A."/>
            <person name="Murphy C."/>
            <person name="Neiman D."/>
            <person name="Pearson M."/>
            <person name="Priest M."/>
            <person name="Roberts A."/>
            <person name="Saif S."/>
            <person name="Shea T."/>
            <person name="Sisk P."/>
            <person name="Stolte C."/>
            <person name="Sykes S."/>
            <person name="Wortman J."/>
            <person name="Nusbaum C."/>
            <person name="Birren B."/>
        </authorList>
    </citation>
    <scope>NUCLEOTIDE SEQUENCE [LARGE SCALE GENOMIC DNA]</scope>
    <source>
        <strain evidence="1 2">CL05T12C13</strain>
    </source>
</reference>
<accession>I9BKD3</accession>
<sequence>MNITKYLFENYRFSVVEDSVAINILADLYLNLPKTEEELCNSYPEVNIKSKLAKLFTASLVEKSSNNLWSISALGKLVINKLDIPSFIVDFQLKSLQLDEMDYSFLSDCIQSQSFITEKYYNSVSSYIKLLDVYKRQNTDNNCHKDVLKQSLYIYIVGLDDNLNRFGVKEYVDFVISNSKTNKKL</sequence>
<evidence type="ECO:0000313" key="1">
    <source>
        <dbReference type="EMBL" id="EIZ00251.1"/>
    </source>
</evidence>